<evidence type="ECO:0000313" key="4">
    <source>
        <dbReference type="Proteomes" id="UP000286288"/>
    </source>
</evidence>
<dbReference type="Pfam" id="PF13731">
    <property type="entry name" value="WxL"/>
    <property type="match status" value="1"/>
</dbReference>
<gene>
    <name evidence="3" type="ORF">DW084_03245</name>
</gene>
<evidence type="ECO:0000313" key="3">
    <source>
        <dbReference type="EMBL" id="RHK07696.1"/>
    </source>
</evidence>
<dbReference type="Proteomes" id="UP000286288">
    <property type="component" value="Unassembled WGS sequence"/>
</dbReference>
<organism evidence="3 4">
    <name type="scientific">Enterococcus casseliflavus</name>
    <name type="common">Enterococcus flavescens</name>
    <dbReference type="NCBI Taxonomy" id="37734"/>
    <lineage>
        <taxon>Bacteria</taxon>
        <taxon>Bacillati</taxon>
        <taxon>Bacillota</taxon>
        <taxon>Bacilli</taxon>
        <taxon>Lactobacillales</taxon>
        <taxon>Enterococcaceae</taxon>
        <taxon>Enterococcus</taxon>
    </lineage>
</organism>
<feature type="signal peptide" evidence="1">
    <location>
        <begin position="1"/>
        <end position="25"/>
    </location>
</feature>
<dbReference type="EMBL" id="QRMZ01000003">
    <property type="protein sequence ID" value="RHK07696.1"/>
    <property type="molecule type" value="Genomic_DNA"/>
</dbReference>
<dbReference type="OrthoDB" id="2356942at2"/>
<evidence type="ECO:0000259" key="2">
    <source>
        <dbReference type="Pfam" id="PF13731"/>
    </source>
</evidence>
<reference evidence="3 4" key="1">
    <citation type="submission" date="2018-08" db="EMBL/GenBank/DDBJ databases">
        <title>A genome reference for cultivated species of the human gut microbiota.</title>
        <authorList>
            <person name="Zou Y."/>
            <person name="Xue W."/>
            <person name="Luo G."/>
        </authorList>
    </citation>
    <scope>NUCLEOTIDE SEQUENCE [LARGE SCALE GENOMIC DNA]</scope>
    <source>
        <strain evidence="3 4">AF48-16</strain>
    </source>
</reference>
<dbReference type="InterPro" id="IPR027994">
    <property type="entry name" value="WxL_dom"/>
</dbReference>
<name>A0A1G9BVT5_ENTCA</name>
<keyword evidence="1" id="KW-0732">Signal</keyword>
<feature type="domain" description="WxL" evidence="2">
    <location>
        <begin position="30"/>
        <end position="259"/>
    </location>
</feature>
<dbReference type="RefSeq" id="WP_074535768.1">
    <property type="nucleotide sequence ID" value="NZ_CABHBI010000005.1"/>
</dbReference>
<dbReference type="AlphaFoldDB" id="A0A1G9BVT5"/>
<protein>
    <submittedName>
        <fullName evidence="3">WxL domain-containing protein</fullName>
    </submittedName>
</protein>
<comment type="caution">
    <text evidence="3">The sequence shown here is derived from an EMBL/GenBank/DDBJ whole genome shotgun (WGS) entry which is preliminary data.</text>
</comment>
<feature type="chain" id="PRO_5044371101" evidence="1">
    <location>
        <begin position="26"/>
        <end position="270"/>
    </location>
</feature>
<evidence type="ECO:0000256" key="1">
    <source>
        <dbReference type="SAM" id="SignalP"/>
    </source>
</evidence>
<accession>A0A1G9BVT5</accession>
<sequence length="270" mass="28971">MQKIRLATVAVLSTTLLAGGVQAFAQSSLETTTDNVIGFTSDGSDLTEVQPPVVNPEVETIEPTPPGQTGPFTIAYAPKTFDFGQNAISTSDRWYSMVADERNLADQSGTTPYVSFAQVQDTRGTHAGWTLNVSLTDFTSESGDVLTGAKIKLANPEIVFNKGEGDRDLQPSAVINSEEQNALILDVNDQDIPVMRASVGQGAGASSIYWGDQEKLTEQNLNKQEDEIIRNDDIQLFVPGSTTQLATNYTAEMTWTLTASVDSGGETVNP</sequence>
<proteinExistence type="predicted"/>